<dbReference type="PANTHER" id="PTHR46167">
    <property type="entry name" value="N-LYSINE METHYLTRANSFERASE KMT5A"/>
    <property type="match status" value="1"/>
</dbReference>
<dbReference type="SMART" id="SM00317">
    <property type="entry name" value="SET"/>
    <property type="match status" value="1"/>
</dbReference>
<evidence type="ECO:0000259" key="2">
    <source>
        <dbReference type="PROSITE" id="PS50280"/>
    </source>
</evidence>
<dbReference type="Gene3D" id="2.170.270.10">
    <property type="entry name" value="SET domain"/>
    <property type="match status" value="1"/>
</dbReference>
<feature type="region of interest" description="Disordered" evidence="1">
    <location>
        <begin position="457"/>
        <end position="542"/>
    </location>
</feature>
<feature type="compositionally biased region" description="Basic and acidic residues" evidence="1">
    <location>
        <begin position="154"/>
        <end position="165"/>
    </location>
</feature>
<feature type="compositionally biased region" description="Basic and acidic residues" evidence="1">
    <location>
        <begin position="295"/>
        <end position="308"/>
    </location>
</feature>
<feature type="compositionally biased region" description="Basic and acidic residues" evidence="1">
    <location>
        <begin position="796"/>
        <end position="824"/>
    </location>
</feature>
<dbReference type="EMBL" id="CDMY01000542">
    <property type="protein sequence ID" value="CEM21687.1"/>
    <property type="molecule type" value="Genomic_DNA"/>
</dbReference>
<dbReference type="PANTHER" id="PTHR46167:SF1">
    <property type="entry name" value="N-LYSINE METHYLTRANSFERASE KMT5A"/>
    <property type="match status" value="1"/>
</dbReference>
<feature type="region of interest" description="Disordered" evidence="1">
    <location>
        <begin position="1"/>
        <end position="107"/>
    </location>
</feature>
<accession>A0A0G4G0V4</accession>
<feature type="compositionally biased region" description="Low complexity" evidence="1">
    <location>
        <begin position="1150"/>
        <end position="1163"/>
    </location>
</feature>
<feature type="domain" description="SET" evidence="2">
    <location>
        <begin position="1264"/>
        <end position="1389"/>
    </location>
</feature>
<feature type="compositionally biased region" description="Basic and acidic residues" evidence="1">
    <location>
        <begin position="1074"/>
        <end position="1118"/>
    </location>
</feature>
<feature type="compositionally biased region" description="Low complexity" evidence="1">
    <location>
        <begin position="98"/>
        <end position="107"/>
    </location>
</feature>
<sequence length="1405" mass="152465">MPPLSEGFGDEDALRRSLSVPSSPNPPKWVQNLQQVCRQVRSPQTGAANPPDDPNPFPVTTADGSAGAGNESYAFTNGFAPRSDMISGRQAGSVQPDVAPVVSSRPAVSHQPFSSIAQLQASIPPASVPFGGLCVPVPVVGGGLCAGRPVPESPEVKKEEDREPMDVSVVPERPAADDARADETDSSDNSAAPLCPFPLPLPIRVPPPARGTVVYSSHIPALPPFRTIPDIADDPVMTSTSPHSVGASDHLKGVSPGPPSQEDLDKMERLERMMARARVNMLRRQGVALPPAEETDTHTGSKDARDNKLPGTGENRGMRPVGQKQQMRQQEQQPKQKPDMSARRLTKTAPNTGAMCERPNTRGAVRSSGHQLLSVPPAAARSRYLSSRRGVTLPSRFHLTASRQPNRSILVRRSLPVPARKPMVGWETDTTPDRHVTDILEKAAAVREVVGEVVGQQQAGNGEADAQMRPTAGSPLPAVPESEPDAGAEDDDEEDKPLLPKKKAKKRPPSSPPTTLPALPLPAAVKEEPESPPASAKAPESSVAMSWSSGAYERSELTSAIASRGWKGWSYVEDAYGDWYGNEESSEETDFGVPNRVQWEVRALLRGTSDSDNIDRASFRLSLLRIEAIRVQRFSIVVPGEVPDLPSRLAEIPDDQPPIVPSTEDPSSAAAPAATDGLVMREPIDRDTPPAAMTVQDVLIDAQPCLPQVKAEPMDADGPAADEGPPSARPEAHDEGRMEGAGEERAGVEGVGVEGAAGDAPVAMEVWPPDAPVATEHPTQDAQDDQTAQRATQQEEAAHNHEGAKGTEDEPMHGQDRHDDHQHEQQPPTPNTGPKDESLAVRVKCEPLDEIKAEQPIDKSHPSDTNDNPLKRPPDETPSPSPDPKRPRSDAVGGGGEPPGTAAGYTLSGGRVAPMETDEGGRGGGVGGEGVGSDDEETLQLRLLVAKRKKRDARGSGGGSPVQPPRIPERREGPPPPKMKVEYPSEHHNFNLKEYYYLLDGPAVERSLRLALNPTFQRSIGEDYFDSVPDLSPISLAQWCPTVFWNVIRLGGPKVDEFLATLVPTSRTVRRRRNQSERFRQHQQEMKQHQLEQRRRKDRQEEFRAQYEQRREERHERELQRAERLNAHFDKYLQKLAKRGNKGRKKPKDTATAAAAASAPAAPDTDKDREGPAASPANTQGGEDDAAGAAAEASPANGSQGSNGSGRSRRMAPHYGAPTTDTEKEQLVASCLEPDGRIKRSLTNLSSYARNVVYRTCLERGIRAPVVVKYDRDTGRGILAGKDIHKDDFVFEYQGELIPQTVAAEREKTYATQRKGCYMYYFALNGNWCIDATSEQYSHTWGPGRLVNHSKQRPNLLSKSLTDTNGTPRVFFVAKEDIPKGAELLIDYGETNPRVLEANPWLVNT</sequence>
<dbReference type="SUPFAM" id="SSF82199">
    <property type="entry name" value="SET domain"/>
    <property type="match status" value="1"/>
</dbReference>
<proteinExistence type="predicted"/>
<dbReference type="OrthoDB" id="339390at2759"/>
<feature type="region of interest" description="Disordered" evidence="1">
    <location>
        <begin position="236"/>
        <end position="264"/>
    </location>
</feature>
<feature type="region of interest" description="Disordered" evidence="1">
    <location>
        <begin position="654"/>
        <end position="676"/>
    </location>
</feature>
<feature type="compositionally biased region" description="Basic residues" evidence="1">
    <location>
        <begin position="1137"/>
        <end position="1147"/>
    </location>
</feature>
<dbReference type="InterPro" id="IPR001214">
    <property type="entry name" value="SET_dom"/>
</dbReference>
<dbReference type="Proteomes" id="UP000041254">
    <property type="component" value="Unassembled WGS sequence"/>
</dbReference>
<feature type="region of interest" description="Disordered" evidence="1">
    <location>
        <begin position="1069"/>
        <end position="1118"/>
    </location>
</feature>
<feature type="compositionally biased region" description="Low complexity" evidence="1">
    <location>
        <begin position="533"/>
        <end position="542"/>
    </location>
</feature>
<feature type="compositionally biased region" description="Basic and acidic residues" evidence="1">
    <location>
        <begin position="967"/>
        <end position="980"/>
    </location>
</feature>
<dbReference type="PROSITE" id="PS50280">
    <property type="entry name" value="SET"/>
    <property type="match status" value="1"/>
</dbReference>
<feature type="region of interest" description="Disordered" evidence="1">
    <location>
        <begin position="1137"/>
        <end position="1225"/>
    </location>
</feature>
<keyword evidence="4" id="KW-1185">Reference proteome</keyword>
<dbReference type="Pfam" id="PF00856">
    <property type="entry name" value="SET"/>
    <property type="match status" value="1"/>
</dbReference>
<dbReference type="InterPro" id="IPR046341">
    <property type="entry name" value="SET_dom_sf"/>
</dbReference>
<feature type="compositionally biased region" description="Gly residues" evidence="1">
    <location>
        <begin position="922"/>
        <end position="931"/>
    </location>
</feature>
<feature type="region of interest" description="Disordered" evidence="1">
    <location>
        <begin position="151"/>
        <end position="193"/>
    </location>
</feature>
<feature type="region of interest" description="Disordered" evidence="1">
    <location>
        <begin position="284"/>
        <end position="372"/>
    </location>
</feature>
<feature type="compositionally biased region" description="Polar residues" evidence="1">
    <location>
        <begin position="31"/>
        <end position="46"/>
    </location>
</feature>
<feature type="compositionally biased region" description="Basic and acidic residues" evidence="1">
    <location>
        <begin position="174"/>
        <end position="183"/>
    </location>
</feature>
<name>A0A0G4G0V4_VITBC</name>
<dbReference type="GO" id="GO:0005634">
    <property type="term" value="C:nucleus"/>
    <property type="evidence" value="ECO:0007669"/>
    <property type="project" value="TreeGrafter"/>
</dbReference>
<feature type="compositionally biased region" description="Acidic residues" evidence="1">
    <location>
        <begin position="482"/>
        <end position="495"/>
    </location>
</feature>
<dbReference type="GO" id="GO:0042799">
    <property type="term" value="F:histone H4K20 methyltransferase activity"/>
    <property type="evidence" value="ECO:0007669"/>
    <property type="project" value="TreeGrafter"/>
</dbReference>
<evidence type="ECO:0000313" key="3">
    <source>
        <dbReference type="EMBL" id="CEM21687.1"/>
    </source>
</evidence>
<feature type="region of interest" description="Disordered" evidence="1">
    <location>
        <begin position="710"/>
        <end position="936"/>
    </location>
</feature>
<reference evidence="3 4" key="1">
    <citation type="submission" date="2014-11" db="EMBL/GenBank/DDBJ databases">
        <authorList>
            <person name="Zhu J."/>
            <person name="Qi W."/>
            <person name="Song R."/>
        </authorList>
    </citation>
    <scope>NUCLEOTIDE SEQUENCE [LARGE SCALE GENOMIC DNA]</scope>
</reference>
<feature type="compositionally biased region" description="Basic and acidic residues" evidence="1">
    <location>
        <begin position="730"/>
        <end position="747"/>
    </location>
</feature>
<feature type="compositionally biased region" description="Basic residues" evidence="1">
    <location>
        <begin position="499"/>
        <end position="508"/>
    </location>
</feature>
<dbReference type="InParanoid" id="A0A0G4G0V4"/>
<feature type="compositionally biased region" description="Basic and acidic residues" evidence="1">
    <location>
        <begin position="834"/>
        <end position="875"/>
    </location>
</feature>
<organism evidence="3 4">
    <name type="scientific">Vitrella brassicaformis (strain CCMP3155)</name>
    <dbReference type="NCBI Taxonomy" id="1169540"/>
    <lineage>
        <taxon>Eukaryota</taxon>
        <taxon>Sar</taxon>
        <taxon>Alveolata</taxon>
        <taxon>Colpodellida</taxon>
        <taxon>Vitrellaceae</taxon>
        <taxon>Vitrella</taxon>
    </lineage>
</organism>
<protein>
    <recommendedName>
        <fullName evidence="2">SET domain-containing protein</fullName>
    </recommendedName>
</protein>
<evidence type="ECO:0000313" key="4">
    <source>
        <dbReference type="Proteomes" id="UP000041254"/>
    </source>
</evidence>
<gene>
    <name evidence="3" type="ORF">Vbra_16662</name>
</gene>
<dbReference type="VEuPathDB" id="CryptoDB:Vbra_16662"/>
<dbReference type="GO" id="GO:0005700">
    <property type="term" value="C:polytene chromosome"/>
    <property type="evidence" value="ECO:0007669"/>
    <property type="project" value="TreeGrafter"/>
</dbReference>
<feature type="compositionally biased region" description="Low complexity" evidence="1">
    <location>
        <begin position="323"/>
        <end position="333"/>
    </location>
</feature>
<dbReference type="InterPro" id="IPR051760">
    <property type="entry name" value="KMT5A"/>
</dbReference>
<dbReference type="GO" id="GO:0006357">
    <property type="term" value="P:regulation of transcription by RNA polymerase II"/>
    <property type="evidence" value="ECO:0007669"/>
    <property type="project" value="TreeGrafter"/>
</dbReference>
<evidence type="ECO:0000256" key="1">
    <source>
        <dbReference type="SAM" id="MobiDB-lite"/>
    </source>
</evidence>
<feature type="compositionally biased region" description="Low complexity" evidence="1">
    <location>
        <begin position="1187"/>
        <end position="1206"/>
    </location>
</feature>
<feature type="compositionally biased region" description="Low complexity" evidence="1">
    <location>
        <begin position="785"/>
        <end position="795"/>
    </location>
</feature>
<dbReference type="STRING" id="1169540.A0A0G4G0V4"/>
<feature type="region of interest" description="Disordered" evidence="1">
    <location>
        <begin position="948"/>
        <end position="980"/>
    </location>
</feature>